<evidence type="ECO:0000256" key="3">
    <source>
        <dbReference type="ARBA" id="ARBA00022722"/>
    </source>
</evidence>
<reference evidence="10 11" key="1">
    <citation type="journal article" date="2016" name="Front. Microbiol.">
        <title>Genomic Insight into the Host-Endosymbiont Relationship of Endozoicomonas montiporae CL-33(T) with its Coral Host.</title>
        <authorList>
            <person name="Ding J.-Y."/>
            <person name="Shiu J.-H."/>
            <person name="Chen W.-M."/>
            <person name="Chiang Y.-R."/>
            <person name="Tang S.-L."/>
        </authorList>
    </citation>
    <scope>NUCLEOTIDE SEQUENCE [LARGE SCALE GENOMIC DNA]</scope>
    <source>
        <strain evidence="10 11">CL-33</strain>
    </source>
</reference>
<keyword evidence="6 9" id="KW-0378">Hydrolase</keyword>
<dbReference type="Proteomes" id="UP000071065">
    <property type="component" value="Chromosome"/>
</dbReference>
<dbReference type="HAMAP" id="MF_01471">
    <property type="entry name" value="Cas2"/>
    <property type="match status" value="1"/>
</dbReference>
<sequence length="92" mass="10709">MSAKPWIVCYDISNNKNRNRALYRLRKLCDGRQKSVFECWFTEAELTELYEQLLPLIDEGDSFFCLPVSRSRSVIRLGQAESLLFSDMLLVA</sequence>
<dbReference type="GO" id="GO:0004521">
    <property type="term" value="F:RNA endonuclease activity"/>
    <property type="evidence" value="ECO:0007669"/>
    <property type="project" value="InterPro"/>
</dbReference>
<protein>
    <recommendedName>
        <fullName evidence="9">CRISPR-associated endoribonuclease Cas2</fullName>
        <ecNumber evidence="9">3.1.-.-</ecNumber>
    </recommendedName>
</protein>
<dbReference type="OrthoDB" id="9798176at2"/>
<comment type="cofactor">
    <cofactor evidence="1 9">
        <name>Mg(2+)</name>
        <dbReference type="ChEBI" id="CHEBI:18420"/>
    </cofactor>
</comment>
<keyword evidence="7 9" id="KW-0460">Magnesium</keyword>
<dbReference type="PANTHER" id="PTHR34405">
    <property type="entry name" value="CRISPR-ASSOCIATED ENDORIBONUCLEASE CAS2"/>
    <property type="match status" value="1"/>
</dbReference>
<evidence type="ECO:0000313" key="10">
    <source>
        <dbReference type="EMBL" id="AMO56241.1"/>
    </source>
</evidence>
<organism evidence="10 11">
    <name type="scientific">Endozoicomonas montiporae CL-33</name>
    <dbReference type="NCBI Taxonomy" id="570277"/>
    <lineage>
        <taxon>Bacteria</taxon>
        <taxon>Pseudomonadati</taxon>
        <taxon>Pseudomonadota</taxon>
        <taxon>Gammaproteobacteria</taxon>
        <taxon>Oceanospirillales</taxon>
        <taxon>Endozoicomonadaceae</taxon>
        <taxon>Endozoicomonas</taxon>
    </lineage>
</organism>
<dbReference type="AlphaFoldDB" id="A0A142BBW5"/>
<dbReference type="Pfam" id="PF09827">
    <property type="entry name" value="CRISPR_Cas2"/>
    <property type="match status" value="1"/>
</dbReference>
<dbReference type="GO" id="GO:0051607">
    <property type="term" value="P:defense response to virus"/>
    <property type="evidence" value="ECO:0007669"/>
    <property type="project" value="UniProtKB-UniRule"/>
</dbReference>
<evidence type="ECO:0000313" key="11">
    <source>
        <dbReference type="Proteomes" id="UP000071065"/>
    </source>
</evidence>
<evidence type="ECO:0000256" key="4">
    <source>
        <dbReference type="ARBA" id="ARBA00022723"/>
    </source>
</evidence>
<dbReference type="GO" id="GO:0043571">
    <property type="term" value="P:maintenance of CRISPR repeat elements"/>
    <property type="evidence" value="ECO:0007669"/>
    <property type="project" value="UniProtKB-UniRule"/>
</dbReference>
<keyword evidence="3 9" id="KW-0540">Nuclease</keyword>
<dbReference type="InterPro" id="IPR019199">
    <property type="entry name" value="Virulence_VapD/CRISPR_Cas2"/>
</dbReference>
<evidence type="ECO:0000256" key="6">
    <source>
        <dbReference type="ARBA" id="ARBA00022801"/>
    </source>
</evidence>
<proteinExistence type="inferred from homology"/>
<keyword evidence="8 9" id="KW-0051">Antiviral defense</keyword>
<comment type="function">
    <text evidence="9">CRISPR (clustered regularly interspaced short palindromic repeat), is an adaptive immune system that provides protection against mobile genetic elements (viruses, transposable elements and conjugative plasmids). CRISPR clusters contain sequences complementary to antecedent mobile elements and target invading nucleic acids. CRISPR clusters are transcribed and processed into CRISPR RNA (crRNA). Functions as a ssRNA-specific endoribonuclease. Involved in the integration of spacer DNA into the CRISPR cassette.</text>
</comment>
<dbReference type="KEGG" id="emp:EZMO1_2127"/>
<keyword evidence="5 9" id="KW-0255">Endonuclease</keyword>
<dbReference type="STRING" id="570277.EZMO1_2127"/>
<evidence type="ECO:0000256" key="5">
    <source>
        <dbReference type="ARBA" id="ARBA00022759"/>
    </source>
</evidence>
<dbReference type="PATRIC" id="fig|570277.3.peg.2291"/>
<dbReference type="PANTHER" id="PTHR34405:SF3">
    <property type="entry name" value="CRISPR-ASSOCIATED ENDORIBONUCLEASE CAS2 3"/>
    <property type="match status" value="1"/>
</dbReference>
<dbReference type="GO" id="GO:0046872">
    <property type="term" value="F:metal ion binding"/>
    <property type="evidence" value="ECO:0007669"/>
    <property type="project" value="UniProtKB-UniRule"/>
</dbReference>
<dbReference type="InterPro" id="IPR021127">
    <property type="entry name" value="CRISPR_associated_Cas2"/>
</dbReference>
<evidence type="ECO:0000256" key="8">
    <source>
        <dbReference type="ARBA" id="ARBA00023118"/>
    </source>
</evidence>
<comment type="similarity">
    <text evidence="2 9">Belongs to the CRISPR-associated endoribonuclease Cas2 protein family.</text>
</comment>
<gene>
    <name evidence="10" type="primary">cas2_2</name>
    <name evidence="9" type="synonym">cas2</name>
    <name evidence="10" type="ORF">EZMO1_2127</name>
</gene>
<dbReference type="NCBIfam" id="TIGR01573">
    <property type="entry name" value="cas2"/>
    <property type="match status" value="1"/>
</dbReference>
<evidence type="ECO:0000256" key="9">
    <source>
        <dbReference type="HAMAP-Rule" id="MF_01471"/>
    </source>
</evidence>
<evidence type="ECO:0000256" key="1">
    <source>
        <dbReference type="ARBA" id="ARBA00001946"/>
    </source>
</evidence>
<feature type="binding site" evidence="9">
    <location>
        <position position="11"/>
    </location>
    <ligand>
        <name>Mg(2+)</name>
        <dbReference type="ChEBI" id="CHEBI:18420"/>
        <note>catalytic</note>
    </ligand>
</feature>
<name>A0A142BBW5_9GAMM</name>
<evidence type="ECO:0000256" key="2">
    <source>
        <dbReference type="ARBA" id="ARBA00009959"/>
    </source>
</evidence>
<keyword evidence="4 9" id="KW-0479">Metal-binding</keyword>
<dbReference type="CDD" id="cd09725">
    <property type="entry name" value="Cas2_I_II_III"/>
    <property type="match status" value="1"/>
</dbReference>
<dbReference type="RefSeq" id="WP_051789433.1">
    <property type="nucleotide sequence ID" value="NZ_CP013251.1"/>
</dbReference>
<dbReference type="GO" id="GO:0016787">
    <property type="term" value="F:hydrolase activity"/>
    <property type="evidence" value="ECO:0007669"/>
    <property type="project" value="UniProtKB-KW"/>
</dbReference>
<dbReference type="SUPFAM" id="SSF143430">
    <property type="entry name" value="TTP0101/SSO1404-like"/>
    <property type="match status" value="1"/>
</dbReference>
<comment type="subunit">
    <text evidence="9">Homodimer, forms a heterotetramer with a Cas1 homodimer.</text>
</comment>
<dbReference type="Gene3D" id="3.30.70.240">
    <property type="match status" value="1"/>
</dbReference>
<accession>A0A142BBW5</accession>
<dbReference type="EMBL" id="CP013251">
    <property type="protein sequence ID" value="AMO56241.1"/>
    <property type="molecule type" value="Genomic_DNA"/>
</dbReference>
<evidence type="ECO:0000256" key="7">
    <source>
        <dbReference type="ARBA" id="ARBA00022842"/>
    </source>
</evidence>
<dbReference type="EC" id="3.1.-.-" evidence="9"/>